<evidence type="ECO:0000256" key="3">
    <source>
        <dbReference type="ARBA" id="ARBA00023125"/>
    </source>
</evidence>
<keyword evidence="8" id="KW-0378">Hydrolase</keyword>
<dbReference type="RefSeq" id="WP_182489867.1">
    <property type="nucleotide sequence ID" value="NZ_BAAAOV010000007.1"/>
</dbReference>
<dbReference type="GO" id="GO:0006281">
    <property type="term" value="P:DNA repair"/>
    <property type="evidence" value="ECO:0007669"/>
    <property type="project" value="UniProtKB-UniRule"/>
</dbReference>
<comment type="subunit">
    <text evidence="6">Homotetramer. Forms an RuvA(8)-RuvB(12)-Holliday junction (HJ) complex. HJ DNA is sandwiched between 2 RuvA tetramers; dsDNA enters through RuvA and exits via RuvB. An RuvB hexamer assembles on each DNA strand where it exits the tetramer. Each RuvB hexamer is contacted by two RuvA subunits (via domain III) on 2 adjacent RuvB subunits; this complex drives branch migration. In the full resolvosome a probable DNA-RuvA(4)-RuvB(12)-RuvC(2) complex forms which resolves the HJ.</text>
</comment>
<evidence type="ECO:0000256" key="6">
    <source>
        <dbReference type="HAMAP-Rule" id="MF_00031"/>
    </source>
</evidence>
<dbReference type="GO" id="GO:0016787">
    <property type="term" value="F:hydrolase activity"/>
    <property type="evidence" value="ECO:0007669"/>
    <property type="project" value="UniProtKB-KW"/>
</dbReference>
<keyword evidence="2 6" id="KW-0227">DNA damage</keyword>
<evidence type="ECO:0000256" key="1">
    <source>
        <dbReference type="ARBA" id="ARBA00022490"/>
    </source>
</evidence>
<evidence type="ECO:0000313" key="8">
    <source>
        <dbReference type="EMBL" id="MBA8847047.1"/>
    </source>
</evidence>
<keyword evidence="4 6" id="KW-0233">DNA recombination</keyword>
<dbReference type="Gene3D" id="1.10.8.10">
    <property type="entry name" value="DNA helicase RuvA subunit, C-terminal domain"/>
    <property type="match status" value="1"/>
</dbReference>
<keyword evidence="8" id="KW-0067">ATP-binding</keyword>
<sequence length="214" mass="22241">MIASLRGTVIALGLGRAVLEVSGVGYAVAVTERCARELRVDDRVLLHTAMVVREDDVSLFGFVDEAELHLFDLLRTVSGVGPKSALGVLGQMEPVAIARAIHDDDDAPFRKVSGIGPKTAKLIVVSLAGKITAPTGAPATRGATAPTGDDATTLALVEALTGLGWPERSAVEAAEAVIAAEPSTERSPLPVLLRRALAQLGPRAARPDERGRSA</sequence>
<comment type="domain">
    <text evidence="6">Has three domains with a flexible linker between the domains II and III and assumes an 'L' shape. Domain III is highly mobile and contacts RuvB.</text>
</comment>
<dbReference type="InterPro" id="IPR013849">
    <property type="entry name" value="DNA_helicase_Holl-junc_RuvA_I"/>
</dbReference>
<dbReference type="SUPFAM" id="SSF47781">
    <property type="entry name" value="RuvA domain 2-like"/>
    <property type="match status" value="1"/>
</dbReference>
<keyword evidence="1 6" id="KW-0963">Cytoplasm</keyword>
<dbReference type="GO" id="GO:0005737">
    <property type="term" value="C:cytoplasm"/>
    <property type="evidence" value="ECO:0007669"/>
    <property type="project" value="UniProtKB-SubCell"/>
</dbReference>
<dbReference type="InterPro" id="IPR036267">
    <property type="entry name" value="RuvA_C_sf"/>
</dbReference>
<comment type="function">
    <text evidence="6">The RuvA-RuvB-RuvC complex processes Holliday junction (HJ) DNA during genetic recombination and DNA repair, while the RuvA-RuvB complex plays an important role in the rescue of blocked DNA replication forks via replication fork reversal (RFR). RuvA specifically binds to HJ cruciform DNA, conferring on it an open structure. The RuvB hexamer acts as an ATP-dependent pump, pulling dsDNA into and through the RuvAB complex. HJ branch migration allows RuvC to scan DNA until it finds its consensus sequence, where it cleaves and resolves the cruciform DNA.</text>
</comment>
<evidence type="ECO:0000256" key="5">
    <source>
        <dbReference type="ARBA" id="ARBA00023204"/>
    </source>
</evidence>
<dbReference type="Proteomes" id="UP000585905">
    <property type="component" value="Unassembled WGS sequence"/>
</dbReference>
<comment type="caution">
    <text evidence="8">The sequence shown here is derived from an EMBL/GenBank/DDBJ whole genome shotgun (WGS) entry which is preliminary data.</text>
</comment>
<proteinExistence type="inferred from homology"/>
<keyword evidence="5 6" id="KW-0234">DNA repair</keyword>
<feature type="domain" description="DNA helicase Holliday junction RuvA type" evidence="7">
    <location>
        <begin position="1"/>
        <end position="61"/>
    </location>
</feature>
<dbReference type="SUPFAM" id="SSF46929">
    <property type="entry name" value="DNA helicase RuvA subunit, C-terminal domain"/>
    <property type="match status" value="1"/>
</dbReference>
<comment type="subcellular location">
    <subcellularLocation>
        <location evidence="6">Cytoplasm</location>
    </subcellularLocation>
</comment>
<dbReference type="Gene3D" id="1.10.150.20">
    <property type="entry name" value="5' to 3' exonuclease, C-terminal subdomain"/>
    <property type="match status" value="1"/>
</dbReference>
<organism evidence="8 9">
    <name type="scientific">Microcella alkalica</name>
    <dbReference type="NCBI Taxonomy" id="355930"/>
    <lineage>
        <taxon>Bacteria</taxon>
        <taxon>Bacillati</taxon>
        <taxon>Actinomycetota</taxon>
        <taxon>Actinomycetes</taxon>
        <taxon>Micrococcales</taxon>
        <taxon>Microbacteriaceae</taxon>
        <taxon>Microcella</taxon>
    </lineage>
</organism>
<reference evidence="8 9" key="1">
    <citation type="submission" date="2020-07" db="EMBL/GenBank/DDBJ databases">
        <title>Sequencing the genomes of 1000 actinobacteria strains.</title>
        <authorList>
            <person name="Klenk H.-P."/>
        </authorList>
    </citation>
    <scope>NUCLEOTIDE SEQUENCE [LARGE SCALE GENOMIC DNA]</scope>
    <source>
        <strain evidence="8 9">DSM 19663</strain>
    </source>
</reference>
<dbReference type="InterPro" id="IPR012340">
    <property type="entry name" value="NA-bd_OB-fold"/>
</dbReference>
<dbReference type="NCBIfam" id="TIGR00084">
    <property type="entry name" value="ruvA"/>
    <property type="match status" value="1"/>
</dbReference>
<dbReference type="GO" id="GO:0006310">
    <property type="term" value="P:DNA recombination"/>
    <property type="evidence" value="ECO:0007669"/>
    <property type="project" value="UniProtKB-UniRule"/>
</dbReference>
<evidence type="ECO:0000256" key="4">
    <source>
        <dbReference type="ARBA" id="ARBA00023172"/>
    </source>
</evidence>
<dbReference type="EMBL" id="JACGWX010000001">
    <property type="protein sequence ID" value="MBA8847047.1"/>
    <property type="molecule type" value="Genomic_DNA"/>
</dbReference>
<dbReference type="Pfam" id="PF14520">
    <property type="entry name" value="HHH_5"/>
    <property type="match status" value="1"/>
</dbReference>
<keyword evidence="8" id="KW-0347">Helicase</keyword>
<dbReference type="GO" id="GO:0000400">
    <property type="term" value="F:four-way junction DNA binding"/>
    <property type="evidence" value="ECO:0007669"/>
    <property type="project" value="UniProtKB-UniRule"/>
</dbReference>
<keyword evidence="3 6" id="KW-0238">DNA-binding</keyword>
<protein>
    <recommendedName>
        <fullName evidence="6">Holliday junction branch migration complex subunit RuvA</fullName>
    </recommendedName>
</protein>
<evidence type="ECO:0000256" key="2">
    <source>
        <dbReference type="ARBA" id="ARBA00022763"/>
    </source>
</evidence>
<keyword evidence="8" id="KW-0547">Nucleotide-binding</keyword>
<comment type="similarity">
    <text evidence="6">Belongs to the RuvA family.</text>
</comment>
<dbReference type="GO" id="GO:0009378">
    <property type="term" value="F:four-way junction helicase activity"/>
    <property type="evidence" value="ECO:0007669"/>
    <property type="project" value="InterPro"/>
</dbReference>
<dbReference type="Gene3D" id="2.40.50.140">
    <property type="entry name" value="Nucleic acid-binding proteins"/>
    <property type="match status" value="1"/>
</dbReference>
<dbReference type="Pfam" id="PF01330">
    <property type="entry name" value="RuvA_N"/>
    <property type="match status" value="1"/>
</dbReference>
<dbReference type="InterPro" id="IPR000085">
    <property type="entry name" value="RuvA"/>
</dbReference>
<evidence type="ECO:0000313" key="9">
    <source>
        <dbReference type="Proteomes" id="UP000585905"/>
    </source>
</evidence>
<dbReference type="SUPFAM" id="SSF50249">
    <property type="entry name" value="Nucleic acid-binding proteins"/>
    <property type="match status" value="1"/>
</dbReference>
<comment type="caution">
    <text evidence="6">Lacks conserved residue(s) required for the propagation of feature annotation.</text>
</comment>
<dbReference type="HAMAP" id="MF_00031">
    <property type="entry name" value="DNA_HJ_migration_RuvA"/>
    <property type="match status" value="1"/>
</dbReference>
<gene>
    <name evidence="6" type="primary">ruvA</name>
    <name evidence="8" type="ORF">FHX53_000611</name>
</gene>
<dbReference type="InterPro" id="IPR010994">
    <property type="entry name" value="RuvA_2-like"/>
</dbReference>
<accession>A0A839E690</accession>
<name>A0A839E690_9MICO</name>
<dbReference type="GO" id="GO:0048476">
    <property type="term" value="C:Holliday junction resolvase complex"/>
    <property type="evidence" value="ECO:0007669"/>
    <property type="project" value="UniProtKB-UniRule"/>
</dbReference>
<evidence type="ECO:0000259" key="7">
    <source>
        <dbReference type="Pfam" id="PF01330"/>
    </source>
</evidence>
<feature type="region of interest" description="Domain III" evidence="6">
    <location>
        <begin position="149"/>
        <end position="214"/>
    </location>
</feature>
<keyword evidence="9" id="KW-1185">Reference proteome</keyword>
<dbReference type="GO" id="GO:0005524">
    <property type="term" value="F:ATP binding"/>
    <property type="evidence" value="ECO:0007669"/>
    <property type="project" value="InterPro"/>
</dbReference>
<dbReference type="AlphaFoldDB" id="A0A839E690"/>